<sequence>MHALVARLVIEMNEQPLRIMVWNVRGLNAPARRNAVFQVVNQACPAIVCLQETKLHVVSLNIVRQCLGAKFE</sequence>
<dbReference type="AlphaFoldDB" id="A0A8R7PDY4"/>
<reference evidence="1" key="2">
    <citation type="submission" date="2018-03" db="EMBL/GenBank/DDBJ databases">
        <title>The Triticum urartu genome reveals the dynamic nature of wheat genome evolution.</title>
        <authorList>
            <person name="Ling H."/>
            <person name="Ma B."/>
            <person name="Shi X."/>
            <person name="Liu H."/>
            <person name="Dong L."/>
            <person name="Sun H."/>
            <person name="Cao Y."/>
            <person name="Gao Q."/>
            <person name="Zheng S."/>
            <person name="Li Y."/>
            <person name="Yu Y."/>
            <person name="Du H."/>
            <person name="Qi M."/>
            <person name="Li Y."/>
            <person name="Yu H."/>
            <person name="Cui Y."/>
            <person name="Wang N."/>
            <person name="Chen C."/>
            <person name="Wu H."/>
            <person name="Zhao Y."/>
            <person name="Zhang J."/>
            <person name="Li Y."/>
            <person name="Zhou W."/>
            <person name="Zhang B."/>
            <person name="Hu W."/>
            <person name="Eijk M."/>
            <person name="Tang J."/>
            <person name="Witsenboer H."/>
            <person name="Zhao S."/>
            <person name="Li Z."/>
            <person name="Zhang A."/>
            <person name="Wang D."/>
            <person name="Liang C."/>
        </authorList>
    </citation>
    <scope>NUCLEOTIDE SEQUENCE [LARGE SCALE GENOMIC DNA]</scope>
    <source>
        <strain evidence="1">cv. G1812</strain>
    </source>
</reference>
<reference evidence="2" key="1">
    <citation type="journal article" date="2013" name="Nature">
        <title>Draft genome of the wheat A-genome progenitor Triticum urartu.</title>
        <authorList>
            <person name="Ling H.Q."/>
            <person name="Zhao S."/>
            <person name="Liu D."/>
            <person name="Wang J."/>
            <person name="Sun H."/>
            <person name="Zhang C."/>
            <person name="Fan H."/>
            <person name="Li D."/>
            <person name="Dong L."/>
            <person name="Tao Y."/>
            <person name="Gao C."/>
            <person name="Wu H."/>
            <person name="Li Y."/>
            <person name="Cui Y."/>
            <person name="Guo X."/>
            <person name="Zheng S."/>
            <person name="Wang B."/>
            <person name="Yu K."/>
            <person name="Liang Q."/>
            <person name="Yang W."/>
            <person name="Lou X."/>
            <person name="Chen J."/>
            <person name="Feng M."/>
            <person name="Jian J."/>
            <person name="Zhang X."/>
            <person name="Luo G."/>
            <person name="Jiang Y."/>
            <person name="Liu J."/>
            <person name="Wang Z."/>
            <person name="Sha Y."/>
            <person name="Zhang B."/>
            <person name="Wu H."/>
            <person name="Tang D."/>
            <person name="Shen Q."/>
            <person name="Xue P."/>
            <person name="Zou S."/>
            <person name="Wang X."/>
            <person name="Liu X."/>
            <person name="Wang F."/>
            <person name="Yang Y."/>
            <person name="An X."/>
            <person name="Dong Z."/>
            <person name="Zhang K."/>
            <person name="Zhang X."/>
            <person name="Luo M.C."/>
            <person name="Dvorak J."/>
            <person name="Tong Y."/>
            <person name="Wang J."/>
            <person name="Yang H."/>
            <person name="Li Z."/>
            <person name="Wang D."/>
            <person name="Zhang A."/>
            <person name="Wang J."/>
        </authorList>
    </citation>
    <scope>NUCLEOTIDE SEQUENCE</scope>
    <source>
        <strain evidence="2">cv. G1812</strain>
    </source>
</reference>
<evidence type="ECO:0008006" key="3">
    <source>
        <dbReference type="Google" id="ProtNLM"/>
    </source>
</evidence>
<accession>A0A8R7PDY4</accession>
<organism evidence="1 2">
    <name type="scientific">Triticum urartu</name>
    <name type="common">Red wild einkorn</name>
    <name type="synonym">Crithodium urartu</name>
    <dbReference type="NCBI Taxonomy" id="4572"/>
    <lineage>
        <taxon>Eukaryota</taxon>
        <taxon>Viridiplantae</taxon>
        <taxon>Streptophyta</taxon>
        <taxon>Embryophyta</taxon>
        <taxon>Tracheophyta</taxon>
        <taxon>Spermatophyta</taxon>
        <taxon>Magnoliopsida</taxon>
        <taxon>Liliopsida</taxon>
        <taxon>Poales</taxon>
        <taxon>Poaceae</taxon>
        <taxon>BOP clade</taxon>
        <taxon>Pooideae</taxon>
        <taxon>Triticodae</taxon>
        <taxon>Triticeae</taxon>
        <taxon>Triticinae</taxon>
        <taxon>Triticum</taxon>
    </lineage>
</organism>
<reference evidence="1" key="3">
    <citation type="submission" date="2022-06" db="UniProtKB">
        <authorList>
            <consortium name="EnsemblPlants"/>
        </authorList>
    </citation>
    <scope>IDENTIFICATION</scope>
</reference>
<dbReference type="EnsemblPlants" id="TuG1812G0200002758.01.T01">
    <property type="protein sequence ID" value="TuG1812G0200002758.01.T01.cds279994"/>
    <property type="gene ID" value="TuG1812G0200002758.01"/>
</dbReference>
<protein>
    <recommendedName>
        <fullName evidence="3">Endonuclease/exonuclease/phosphatase domain-containing protein</fullName>
    </recommendedName>
</protein>
<proteinExistence type="predicted"/>
<dbReference type="SUPFAM" id="SSF56219">
    <property type="entry name" value="DNase I-like"/>
    <property type="match status" value="1"/>
</dbReference>
<keyword evidence="2" id="KW-1185">Reference proteome</keyword>
<dbReference type="Gramene" id="TuG1812G0200002758.01.T01">
    <property type="protein sequence ID" value="TuG1812G0200002758.01.T01.cds279994"/>
    <property type="gene ID" value="TuG1812G0200002758.01"/>
</dbReference>
<dbReference type="Gene3D" id="3.60.10.10">
    <property type="entry name" value="Endonuclease/exonuclease/phosphatase"/>
    <property type="match status" value="1"/>
</dbReference>
<name>A0A8R7PDY4_TRIUA</name>
<dbReference type="Proteomes" id="UP000015106">
    <property type="component" value="Chromosome 2"/>
</dbReference>
<dbReference type="InterPro" id="IPR036691">
    <property type="entry name" value="Endo/exonu/phosph_ase_sf"/>
</dbReference>
<evidence type="ECO:0000313" key="1">
    <source>
        <dbReference type="EnsemblPlants" id="TuG1812G0200002758.01.T01.cds279994"/>
    </source>
</evidence>
<evidence type="ECO:0000313" key="2">
    <source>
        <dbReference type="Proteomes" id="UP000015106"/>
    </source>
</evidence>